<reference evidence="3 4" key="1">
    <citation type="submission" date="2020-07" db="EMBL/GenBank/DDBJ databases">
        <title>Trichoderma asperellum IC-1 whole genome shotgun sequence.</title>
        <authorList>
            <person name="Kanamasa S."/>
            <person name="Takahashi H."/>
        </authorList>
    </citation>
    <scope>NUCLEOTIDE SEQUENCE [LARGE SCALE GENOMIC DNA]</scope>
    <source>
        <strain evidence="3 4">IC-1</strain>
    </source>
</reference>
<sequence>MATSLPQFPRVVFTILEPMSLVAGFLGAVYDPAWFVAQQIPQEKPIVASENSIVLAHQLGNMYLGMCIVGLSLFWSTSEVKVIRSYLIALLIADAGHVGFTWYGMGSERFFDVSGWNAMAWGNLGATLFLAFTRIAYLSGIFGPDSAGPAAIRSNKKKNKSN</sequence>
<feature type="transmembrane region" description="Helical" evidence="1">
    <location>
        <begin position="118"/>
        <end position="137"/>
    </location>
</feature>
<accession>A0A6V8QKZ4</accession>
<evidence type="ECO:0000259" key="2">
    <source>
        <dbReference type="Pfam" id="PF24803"/>
    </source>
</evidence>
<name>A0A6V8QKZ4_TRIAP</name>
<evidence type="ECO:0000256" key="1">
    <source>
        <dbReference type="SAM" id="Phobius"/>
    </source>
</evidence>
<dbReference type="Pfam" id="PF24803">
    <property type="entry name" value="DUF7704"/>
    <property type="match status" value="1"/>
</dbReference>
<feature type="domain" description="DUF7704" evidence="2">
    <location>
        <begin position="2"/>
        <end position="144"/>
    </location>
</feature>
<keyword evidence="1" id="KW-0472">Membrane</keyword>
<feature type="transmembrane region" description="Helical" evidence="1">
    <location>
        <begin position="12"/>
        <end position="35"/>
    </location>
</feature>
<dbReference type="EMBL" id="BLZH01000002">
    <property type="protein sequence ID" value="GFP53164.1"/>
    <property type="molecule type" value="Genomic_DNA"/>
</dbReference>
<keyword evidence="1" id="KW-0812">Transmembrane</keyword>
<evidence type="ECO:0000313" key="3">
    <source>
        <dbReference type="EMBL" id="GFP53164.1"/>
    </source>
</evidence>
<feature type="transmembrane region" description="Helical" evidence="1">
    <location>
        <begin position="87"/>
        <end position="106"/>
    </location>
</feature>
<dbReference type="Proteomes" id="UP000517252">
    <property type="component" value="Unassembled WGS sequence"/>
</dbReference>
<organism evidence="3 4">
    <name type="scientific">Trichoderma asperellum</name>
    <name type="common">Filamentous fungus</name>
    <dbReference type="NCBI Taxonomy" id="101201"/>
    <lineage>
        <taxon>Eukaryota</taxon>
        <taxon>Fungi</taxon>
        <taxon>Dikarya</taxon>
        <taxon>Ascomycota</taxon>
        <taxon>Pezizomycotina</taxon>
        <taxon>Sordariomycetes</taxon>
        <taxon>Hypocreomycetidae</taxon>
        <taxon>Hypocreales</taxon>
        <taxon>Hypocreaceae</taxon>
        <taxon>Trichoderma</taxon>
    </lineage>
</organism>
<comment type="caution">
    <text evidence="3">The sequence shown here is derived from an EMBL/GenBank/DDBJ whole genome shotgun (WGS) entry which is preliminary data.</text>
</comment>
<evidence type="ECO:0000313" key="4">
    <source>
        <dbReference type="Proteomes" id="UP000517252"/>
    </source>
</evidence>
<dbReference type="InterPro" id="IPR056121">
    <property type="entry name" value="DUF7704"/>
</dbReference>
<dbReference type="PANTHER" id="PTHR37019">
    <property type="entry name" value="CHROMOSOME 1, WHOLE GENOME SHOTGUN SEQUENCE"/>
    <property type="match status" value="1"/>
</dbReference>
<dbReference type="OrthoDB" id="2937326at2759"/>
<dbReference type="AlphaFoldDB" id="A0A6V8QKZ4"/>
<feature type="transmembrane region" description="Helical" evidence="1">
    <location>
        <begin position="55"/>
        <end position="75"/>
    </location>
</feature>
<gene>
    <name evidence="3" type="ORF">TASIC1_0002034800</name>
</gene>
<proteinExistence type="predicted"/>
<protein>
    <recommendedName>
        <fullName evidence="2">DUF7704 domain-containing protein</fullName>
    </recommendedName>
</protein>
<dbReference type="PANTHER" id="PTHR37019:SF2">
    <property type="entry name" value="EXPERA DOMAIN-CONTAINING PROTEIN"/>
    <property type="match status" value="1"/>
</dbReference>
<keyword evidence="1" id="KW-1133">Transmembrane helix</keyword>